<dbReference type="OMA" id="PTFHEHI"/>
<keyword evidence="1" id="KW-0732">Signal</keyword>
<dbReference type="GeneID" id="66711330"/>
<dbReference type="PROSITE" id="PS51257">
    <property type="entry name" value="PROKAR_LIPOPROTEIN"/>
    <property type="match status" value="1"/>
</dbReference>
<evidence type="ECO:0000313" key="3">
    <source>
        <dbReference type="Proteomes" id="UP000255469"/>
    </source>
</evidence>
<reference evidence="2 3" key="1">
    <citation type="submission" date="2018-06" db="EMBL/GenBank/DDBJ databases">
        <authorList>
            <consortium name="Pathogen Informatics"/>
            <person name="Doyle S."/>
        </authorList>
    </citation>
    <scope>NUCLEOTIDE SEQUENCE [LARGE SCALE GENOMIC DNA]</scope>
    <source>
        <strain evidence="2 3">NCTC13067</strain>
    </source>
</reference>
<dbReference type="RefSeq" id="WP_013670871.1">
    <property type="nucleotide sequence ID" value="NZ_CAJPOG010000022.1"/>
</dbReference>
<evidence type="ECO:0000313" key="2">
    <source>
        <dbReference type="EMBL" id="SUB87778.1"/>
    </source>
</evidence>
<dbReference type="Proteomes" id="UP000255469">
    <property type="component" value="Unassembled WGS sequence"/>
</dbReference>
<dbReference type="Pfam" id="PF15418">
    <property type="entry name" value="DUF4625"/>
    <property type="match status" value="2"/>
</dbReference>
<dbReference type="EMBL" id="UGTM01000001">
    <property type="protein sequence ID" value="SUB87778.1"/>
    <property type="molecule type" value="Genomic_DNA"/>
</dbReference>
<accession>A0A379E4Y6</accession>
<name>A0A379E4Y6_9BACT</name>
<evidence type="ECO:0008006" key="4">
    <source>
        <dbReference type="Google" id="ProtNLM"/>
    </source>
</evidence>
<sequence>MKKLLFTGAMALLSVIALAFTSCSNDDDDLLQSNIEFKNVEFGHKNSKTGTIGDDLHLECDIKSGSKIQSVEVVLTKDGKNVIKKTYTDSKYVGVLNTTFHEHIDLPETLAEGKYQCFIIVKNEEKKIDFVSAEITLKKKAVDPKAPKIANLKVDKMESTVNGKVTFTADIETVAKVKEIEIEFHGDKEKEIEVDDLNGKTGKLTFKKEVTIPAECKAGKYHIHFTVKDAEGRETTEEIEGFTIK</sequence>
<gene>
    <name evidence="2" type="ORF">NCTC13067_01459</name>
</gene>
<organism evidence="2 3">
    <name type="scientific">Prevotella denticola</name>
    <dbReference type="NCBI Taxonomy" id="28129"/>
    <lineage>
        <taxon>Bacteria</taxon>
        <taxon>Pseudomonadati</taxon>
        <taxon>Bacteroidota</taxon>
        <taxon>Bacteroidia</taxon>
        <taxon>Bacteroidales</taxon>
        <taxon>Prevotellaceae</taxon>
        <taxon>Prevotella</taxon>
    </lineage>
</organism>
<protein>
    <recommendedName>
        <fullName evidence="4">DUF4625 domain-containing protein</fullName>
    </recommendedName>
</protein>
<feature type="signal peptide" evidence="1">
    <location>
        <begin position="1"/>
        <end position="19"/>
    </location>
</feature>
<proteinExistence type="predicted"/>
<dbReference type="InterPro" id="IPR027829">
    <property type="entry name" value="DUF4625"/>
</dbReference>
<dbReference type="AlphaFoldDB" id="A0A379E4Y6"/>
<feature type="chain" id="PRO_5016623295" description="DUF4625 domain-containing protein" evidence="1">
    <location>
        <begin position="20"/>
        <end position="245"/>
    </location>
</feature>
<evidence type="ECO:0000256" key="1">
    <source>
        <dbReference type="SAM" id="SignalP"/>
    </source>
</evidence>